<organism evidence="1 2">
    <name type="scientific">Luteimonas yindakuii</name>
    <dbReference type="NCBI Taxonomy" id="2565782"/>
    <lineage>
        <taxon>Bacteria</taxon>
        <taxon>Pseudomonadati</taxon>
        <taxon>Pseudomonadota</taxon>
        <taxon>Gammaproteobacteria</taxon>
        <taxon>Lysobacterales</taxon>
        <taxon>Lysobacteraceae</taxon>
        <taxon>Luteimonas</taxon>
    </lineage>
</organism>
<accession>A0A4Z1R182</accession>
<proteinExistence type="predicted"/>
<name>A0A4Z1R182_9GAMM</name>
<dbReference type="AlphaFoldDB" id="A0A4Z1R182"/>
<evidence type="ECO:0000313" key="2">
    <source>
        <dbReference type="Proteomes" id="UP000298681"/>
    </source>
</evidence>
<reference evidence="1 2" key="1">
    <citation type="submission" date="2019-01" db="EMBL/GenBank/DDBJ databases">
        <authorList>
            <person name="Zhang S."/>
        </authorList>
    </citation>
    <scope>NUCLEOTIDE SEQUENCE [LARGE SCALE GENOMIC DNA]</scope>
    <source>
        <strain evidence="1 2">1626</strain>
    </source>
</reference>
<comment type="caution">
    <text evidence="1">The sequence shown here is derived from an EMBL/GenBank/DDBJ whole genome shotgun (WGS) entry which is preliminary data.</text>
</comment>
<evidence type="ECO:0000313" key="1">
    <source>
        <dbReference type="EMBL" id="TKS53260.1"/>
    </source>
</evidence>
<gene>
    <name evidence="1" type="ORF">E4582_11645</name>
</gene>
<dbReference type="Proteomes" id="UP000298681">
    <property type="component" value="Unassembled WGS sequence"/>
</dbReference>
<keyword evidence="2" id="KW-1185">Reference proteome</keyword>
<dbReference type="Pfam" id="PF20567">
    <property type="entry name" value="DUF6776"/>
    <property type="match status" value="1"/>
</dbReference>
<dbReference type="InterPro" id="IPR046703">
    <property type="entry name" value="DUF6776"/>
</dbReference>
<dbReference type="EMBL" id="SPUH01000002">
    <property type="protein sequence ID" value="TKS53260.1"/>
    <property type="molecule type" value="Genomic_DNA"/>
</dbReference>
<sequence length="212" mass="23214">MLAAAAVVLVSLLFGAWGLWAGLRGGGAVGVDSEQVARLEQEVTTLARSDQISREANLKLQGTLAERDEEIAALRADVAFYERFVGATAQRRGLTVHELRLAPGTGSVWHYTATLTQNLNRDASSEGELRLTVEGTRDGRLQQLDWDDLRQGEDAPPLPYSFRFFQQVQGDIVLPPGFTPTRVTVRLQPRGGRVVEQSFPWTEATARSAPDA</sequence>
<protein>
    <submittedName>
        <fullName evidence="1">Uncharacterized protein</fullName>
    </submittedName>
</protein>